<protein>
    <submittedName>
        <fullName evidence="2">Uncharacterized protein</fullName>
    </submittedName>
</protein>
<dbReference type="AlphaFoldDB" id="A0A4Y7QD73"/>
<keyword evidence="1" id="KW-0472">Membrane</keyword>
<sequence length="249" mass="27744">MFVSVNCISLWACAVLLFGDDEKVCTHMFRSLAFITVVGFIVGQCILILRAYAVWGSGFDRLYAVIFSICSGTFAGIFWTSSKYIGGVYSTGVPALGMTGCAIFFKNRLGWVAITLFSVVESISTGLMIIKAIQHFITIANLVVIVIAPVSQLLFIEYFVFNRGPNPLGGNKRIHGRRLHRSKSATHKRQSVYDVCGHAISRNPSMASRVTVHLTTRLSTWVEDWHLLHPTFIYFTPRPIQLSDQCTPE</sequence>
<dbReference type="Proteomes" id="UP000294933">
    <property type="component" value="Unassembled WGS sequence"/>
</dbReference>
<evidence type="ECO:0000313" key="2">
    <source>
        <dbReference type="EMBL" id="TDL25178.1"/>
    </source>
</evidence>
<reference evidence="2 3" key="1">
    <citation type="submission" date="2018-06" db="EMBL/GenBank/DDBJ databases">
        <title>A transcriptomic atlas of mushroom development highlights an independent origin of complex multicellularity.</title>
        <authorList>
            <consortium name="DOE Joint Genome Institute"/>
            <person name="Krizsan K."/>
            <person name="Almasi E."/>
            <person name="Merenyi Z."/>
            <person name="Sahu N."/>
            <person name="Viragh M."/>
            <person name="Koszo T."/>
            <person name="Mondo S."/>
            <person name="Kiss B."/>
            <person name="Balint B."/>
            <person name="Kues U."/>
            <person name="Barry K."/>
            <person name="Hegedus J.C."/>
            <person name="Henrissat B."/>
            <person name="Johnson J."/>
            <person name="Lipzen A."/>
            <person name="Ohm R."/>
            <person name="Nagy I."/>
            <person name="Pangilinan J."/>
            <person name="Yan J."/>
            <person name="Xiong Y."/>
            <person name="Grigoriev I.V."/>
            <person name="Hibbett D.S."/>
            <person name="Nagy L.G."/>
        </authorList>
    </citation>
    <scope>NUCLEOTIDE SEQUENCE [LARGE SCALE GENOMIC DNA]</scope>
    <source>
        <strain evidence="2 3">SZMC22713</strain>
    </source>
</reference>
<evidence type="ECO:0000313" key="3">
    <source>
        <dbReference type="Proteomes" id="UP000294933"/>
    </source>
</evidence>
<keyword evidence="1" id="KW-1133">Transmembrane helix</keyword>
<feature type="transmembrane region" description="Helical" evidence="1">
    <location>
        <begin position="62"/>
        <end position="81"/>
    </location>
</feature>
<feature type="transmembrane region" description="Helical" evidence="1">
    <location>
        <begin position="139"/>
        <end position="161"/>
    </location>
</feature>
<dbReference type="VEuPathDB" id="FungiDB:BD410DRAFT_826498"/>
<name>A0A4Y7QD73_9AGAM</name>
<dbReference type="EMBL" id="ML170164">
    <property type="protein sequence ID" value="TDL25178.1"/>
    <property type="molecule type" value="Genomic_DNA"/>
</dbReference>
<dbReference type="OrthoDB" id="3350812at2759"/>
<keyword evidence="1" id="KW-0812">Transmembrane</keyword>
<keyword evidence="3" id="KW-1185">Reference proteome</keyword>
<evidence type="ECO:0000256" key="1">
    <source>
        <dbReference type="SAM" id="Phobius"/>
    </source>
</evidence>
<proteinExistence type="predicted"/>
<accession>A0A4Y7QD73</accession>
<gene>
    <name evidence="2" type="ORF">BD410DRAFT_826498</name>
</gene>
<organism evidence="2 3">
    <name type="scientific">Rickenella mellea</name>
    <dbReference type="NCBI Taxonomy" id="50990"/>
    <lineage>
        <taxon>Eukaryota</taxon>
        <taxon>Fungi</taxon>
        <taxon>Dikarya</taxon>
        <taxon>Basidiomycota</taxon>
        <taxon>Agaricomycotina</taxon>
        <taxon>Agaricomycetes</taxon>
        <taxon>Hymenochaetales</taxon>
        <taxon>Rickenellaceae</taxon>
        <taxon>Rickenella</taxon>
    </lineage>
</organism>
<feature type="transmembrane region" description="Helical" evidence="1">
    <location>
        <begin position="112"/>
        <end position="133"/>
    </location>
</feature>
<feature type="transmembrane region" description="Helical" evidence="1">
    <location>
        <begin position="31"/>
        <end position="55"/>
    </location>
</feature>